<comment type="similarity">
    <text evidence="1">Belongs to the sigma-70 factor family. ECF subfamily.</text>
</comment>
<sequence length="165" mass="18365">MTAPPEDFASFYAATWSRLLRTTYAITGDAQLAEDALQTGFSHAYASWGRVRAANDPVAYVRRVAVNAALAQRRRAFMRRELMTEYVPETAHAAGVELDDVWQVVQALPARQRTVIVLRYYEDLSEQQTAEAMGCRLGTVKSQASAALATLRRVLREQSPEGEKA</sequence>
<dbReference type="PANTHER" id="PTHR43133:SF50">
    <property type="entry name" value="ECF RNA POLYMERASE SIGMA FACTOR SIGM"/>
    <property type="match status" value="1"/>
</dbReference>
<organism evidence="8 9">
    <name type="scientific">Nocardioides marinquilinus</name>
    <dbReference type="NCBI Taxonomy" id="1210400"/>
    <lineage>
        <taxon>Bacteria</taxon>
        <taxon>Bacillati</taxon>
        <taxon>Actinomycetota</taxon>
        <taxon>Actinomycetes</taxon>
        <taxon>Propionibacteriales</taxon>
        <taxon>Nocardioidaceae</taxon>
        <taxon>Nocardioides</taxon>
    </lineage>
</organism>
<reference evidence="9" key="1">
    <citation type="journal article" date="2019" name="Int. J. Syst. Evol. Microbiol.">
        <title>The Global Catalogue of Microorganisms (GCM) 10K type strain sequencing project: providing services to taxonomists for standard genome sequencing and annotation.</title>
        <authorList>
            <consortium name="The Broad Institute Genomics Platform"/>
            <consortium name="The Broad Institute Genome Sequencing Center for Infectious Disease"/>
            <person name="Wu L."/>
            <person name="Ma J."/>
        </authorList>
    </citation>
    <scope>NUCLEOTIDE SEQUENCE [LARGE SCALE GENOMIC DNA]</scope>
    <source>
        <strain evidence="9">JCM 18459</strain>
    </source>
</reference>
<evidence type="ECO:0000256" key="1">
    <source>
        <dbReference type="ARBA" id="ARBA00010641"/>
    </source>
</evidence>
<dbReference type="InterPro" id="IPR013325">
    <property type="entry name" value="RNA_pol_sigma_r2"/>
</dbReference>
<dbReference type="InterPro" id="IPR014284">
    <property type="entry name" value="RNA_pol_sigma-70_dom"/>
</dbReference>
<gene>
    <name evidence="8" type="ORF">GCM10023340_09760</name>
</gene>
<evidence type="ECO:0000256" key="3">
    <source>
        <dbReference type="ARBA" id="ARBA00023082"/>
    </source>
</evidence>
<dbReference type="InterPro" id="IPR013324">
    <property type="entry name" value="RNA_pol_sigma_r3/r4-like"/>
</dbReference>
<evidence type="ECO:0000256" key="4">
    <source>
        <dbReference type="ARBA" id="ARBA00023125"/>
    </source>
</evidence>
<dbReference type="EMBL" id="BAABKG010000001">
    <property type="protein sequence ID" value="GAA5143711.1"/>
    <property type="molecule type" value="Genomic_DNA"/>
</dbReference>
<dbReference type="SUPFAM" id="SSF88659">
    <property type="entry name" value="Sigma3 and sigma4 domains of RNA polymerase sigma factors"/>
    <property type="match status" value="1"/>
</dbReference>
<proteinExistence type="inferred from homology"/>
<dbReference type="NCBIfam" id="TIGR02983">
    <property type="entry name" value="SigE-fam_strep"/>
    <property type="match status" value="1"/>
</dbReference>
<keyword evidence="3" id="KW-0731">Sigma factor</keyword>
<evidence type="ECO:0000313" key="8">
    <source>
        <dbReference type="EMBL" id="GAA5143711.1"/>
    </source>
</evidence>
<dbReference type="Proteomes" id="UP001500221">
    <property type="component" value="Unassembled WGS sequence"/>
</dbReference>
<dbReference type="InterPro" id="IPR036388">
    <property type="entry name" value="WH-like_DNA-bd_sf"/>
</dbReference>
<dbReference type="RefSeq" id="WP_345455104.1">
    <property type="nucleotide sequence ID" value="NZ_BAABKG010000001.1"/>
</dbReference>
<dbReference type="InterPro" id="IPR007627">
    <property type="entry name" value="RNA_pol_sigma70_r2"/>
</dbReference>
<dbReference type="InterPro" id="IPR014325">
    <property type="entry name" value="RNA_pol_sigma-E_actinobac"/>
</dbReference>
<dbReference type="Gene3D" id="1.10.10.10">
    <property type="entry name" value="Winged helix-like DNA-binding domain superfamily/Winged helix DNA-binding domain"/>
    <property type="match status" value="1"/>
</dbReference>
<evidence type="ECO:0000256" key="2">
    <source>
        <dbReference type="ARBA" id="ARBA00023015"/>
    </source>
</evidence>
<feature type="domain" description="RNA polymerase sigma-70 region 2" evidence="6">
    <location>
        <begin position="17"/>
        <end position="75"/>
    </location>
</feature>
<keyword evidence="5" id="KW-0804">Transcription</keyword>
<keyword evidence="9" id="KW-1185">Reference proteome</keyword>
<evidence type="ECO:0000259" key="6">
    <source>
        <dbReference type="Pfam" id="PF04542"/>
    </source>
</evidence>
<feature type="domain" description="RNA polymerase sigma factor 70 region 4 type 2" evidence="7">
    <location>
        <begin position="100"/>
        <end position="151"/>
    </location>
</feature>
<dbReference type="Pfam" id="PF08281">
    <property type="entry name" value="Sigma70_r4_2"/>
    <property type="match status" value="1"/>
</dbReference>
<dbReference type="PANTHER" id="PTHR43133">
    <property type="entry name" value="RNA POLYMERASE ECF-TYPE SIGMA FACTO"/>
    <property type="match status" value="1"/>
</dbReference>
<dbReference type="Pfam" id="PF04542">
    <property type="entry name" value="Sigma70_r2"/>
    <property type="match status" value="1"/>
</dbReference>
<keyword evidence="4" id="KW-0238">DNA-binding</keyword>
<dbReference type="CDD" id="cd06171">
    <property type="entry name" value="Sigma70_r4"/>
    <property type="match status" value="1"/>
</dbReference>
<protein>
    <submittedName>
        <fullName evidence="8">SigE family RNA polymerase sigma factor</fullName>
    </submittedName>
</protein>
<evidence type="ECO:0000259" key="7">
    <source>
        <dbReference type="Pfam" id="PF08281"/>
    </source>
</evidence>
<dbReference type="InterPro" id="IPR013249">
    <property type="entry name" value="RNA_pol_sigma70_r4_t2"/>
</dbReference>
<dbReference type="SUPFAM" id="SSF88946">
    <property type="entry name" value="Sigma2 domain of RNA polymerase sigma factors"/>
    <property type="match status" value="1"/>
</dbReference>
<dbReference type="InterPro" id="IPR039425">
    <property type="entry name" value="RNA_pol_sigma-70-like"/>
</dbReference>
<evidence type="ECO:0000256" key="5">
    <source>
        <dbReference type="ARBA" id="ARBA00023163"/>
    </source>
</evidence>
<dbReference type="Gene3D" id="1.10.1740.10">
    <property type="match status" value="1"/>
</dbReference>
<accession>A0ABP9PEL4</accession>
<evidence type="ECO:0000313" key="9">
    <source>
        <dbReference type="Proteomes" id="UP001500221"/>
    </source>
</evidence>
<keyword evidence="2" id="KW-0805">Transcription regulation</keyword>
<comment type="caution">
    <text evidence="8">The sequence shown here is derived from an EMBL/GenBank/DDBJ whole genome shotgun (WGS) entry which is preliminary data.</text>
</comment>
<dbReference type="NCBIfam" id="TIGR02937">
    <property type="entry name" value="sigma70-ECF"/>
    <property type="match status" value="1"/>
</dbReference>
<name>A0ABP9PEL4_9ACTN</name>